<comment type="caution">
    <text evidence="3">The sequence shown here is derived from an EMBL/GenBank/DDBJ whole genome shotgun (WGS) entry which is preliminary data.</text>
</comment>
<dbReference type="Proteomes" id="UP001159100">
    <property type="component" value="Unassembled WGS sequence"/>
</dbReference>
<dbReference type="Gene3D" id="2.40.160.180">
    <property type="entry name" value="Carbohydrate-selective porin OprB"/>
    <property type="match status" value="1"/>
</dbReference>
<evidence type="ECO:0000313" key="3">
    <source>
        <dbReference type="EMBL" id="MDI2591601.1"/>
    </source>
</evidence>
<dbReference type="PANTHER" id="PTHR37944:SF1">
    <property type="entry name" value="PORIN B"/>
    <property type="match status" value="1"/>
</dbReference>
<keyword evidence="4" id="KW-1185">Reference proteome</keyword>
<dbReference type="InterPro" id="IPR007049">
    <property type="entry name" value="Carb-sel_porin_OprB"/>
</dbReference>
<protein>
    <submittedName>
        <fullName evidence="3">Carbohydrate porin</fullName>
    </submittedName>
</protein>
<dbReference type="InterPro" id="IPR052932">
    <property type="entry name" value="OprB_Porin"/>
</dbReference>
<keyword evidence="2" id="KW-0732">Signal</keyword>
<evidence type="ECO:0000256" key="2">
    <source>
        <dbReference type="RuleBase" id="RU363072"/>
    </source>
</evidence>
<dbReference type="EMBL" id="JARBWL010000001">
    <property type="protein sequence ID" value="MDI2591601.1"/>
    <property type="molecule type" value="Genomic_DNA"/>
</dbReference>
<comment type="similarity">
    <text evidence="1 2">Belongs to the OprB family.</text>
</comment>
<dbReference type="Pfam" id="PF04966">
    <property type="entry name" value="OprB"/>
    <property type="match status" value="1"/>
</dbReference>
<dbReference type="RefSeq" id="WP_282315560.1">
    <property type="nucleotide sequence ID" value="NZ_JARBWL010000001.1"/>
</dbReference>
<dbReference type="PANTHER" id="PTHR37944">
    <property type="entry name" value="PORIN B"/>
    <property type="match status" value="1"/>
</dbReference>
<gene>
    <name evidence="3" type="ORF">POF45_09205</name>
</gene>
<evidence type="ECO:0000313" key="4">
    <source>
        <dbReference type="Proteomes" id="UP001159100"/>
    </source>
</evidence>
<name>A0ABT6QL59_9PSED</name>
<dbReference type="InterPro" id="IPR038673">
    <property type="entry name" value="OprB_sf"/>
</dbReference>
<feature type="chain" id="PRO_5044962846" evidence="2">
    <location>
        <begin position="47"/>
        <end position="501"/>
    </location>
</feature>
<organism evidence="3 4">
    <name type="scientific">Pseudomonas fungipugnans</name>
    <dbReference type="NCBI Taxonomy" id="3024217"/>
    <lineage>
        <taxon>Bacteria</taxon>
        <taxon>Pseudomonadati</taxon>
        <taxon>Pseudomonadota</taxon>
        <taxon>Gammaproteobacteria</taxon>
        <taxon>Pseudomonadales</taxon>
        <taxon>Pseudomonadaceae</taxon>
        <taxon>Pseudomonas</taxon>
    </lineage>
</organism>
<feature type="signal peptide" evidence="2">
    <location>
        <begin position="1"/>
        <end position="46"/>
    </location>
</feature>
<evidence type="ECO:0000256" key="1">
    <source>
        <dbReference type="ARBA" id="ARBA00008769"/>
    </source>
</evidence>
<accession>A0ABT6QL59</accession>
<reference evidence="3 4" key="1">
    <citation type="submission" date="2023-02" db="EMBL/GenBank/DDBJ databases">
        <title>Pseudomonas chrutzelriedensis sp. nov., a potently antifungal strain isolated from moss.</title>
        <authorList>
            <person name="Schnyder A."/>
            <person name="Kalawong R."/>
            <person name="Eberl L."/>
            <person name="Agnoli K."/>
        </authorList>
    </citation>
    <scope>NUCLEOTIDE SEQUENCE [LARGE SCALE GENOMIC DNA]</scope>
    <source>
        <strain evidence="3 4">681</strain>
    </source>
</reference>
<sequence length="501" mass="53637">MRAMSFHRSKQYRTITRSDSFSARKTGLATAIACAFACAWISPTFAAQSAAADDVNPADLPEADLTIKAAPADQWTGFWTRQNMLGDIGGLRSVLAGYGVTLGLTETSEYLNNANGGLKRGGAYDGLTTMTLKLDTLKAFGLAGGTLNVSAVNVHGRNLSQNNLGSIQTASGIEADTGTRLWEAWYQQKFLDDALDIRAGQQSIDQEFMVSQYAGTFVNTMFGWPAVPSYDMPAGGPAYPLSALGVRLRAHLTDELTVLGGVYDGNPAGTNVGDPQRANAHGTNFNTHDGAMFIGELQYGVNQPSVGQLDTGGKNGLPGTYKLGAWYNNEKFADQRYDADGLSLADPASSGNPAEHKGDYSVYAVADQMVWRKADDSPQALGVFARVMGAPGDRNLIGFSANAGVSLTAPFAGRDTDTVNLGMGYARVSNYASGLDADAGNRQRHGETYIEATYQYQLTPWWQLQPDIQYTLNPGAGQNPNDPTQRLGNTFVWGLRTNITL</sequence>
<proteinExistence type="inferred from homology"/>